<keyword evidence="1" id="KW-0812">Transmembrane</keyword>
<reference evidence="3 5" key="2">
    <citation type="submission" date="2018-06" db="EMBL/GenBank/DDBJ databases">
        <authorList>
            <consortium name="Pathogen Informatics"/>
            <person name="Doyle S."/>
        </authorList>
    </citation>
    <scope>NUCLEOTIDE SEQUENCE [LARGE SCALE GENOMIC DNA]</scope>
    <source>
        <strain evidence="3 5">NCTC11012</strain>
    </source>
</reference>
<organism evidence="3 5">
    <name type="scientific">Moraxella equi</name>
    <dbReference type="NCBI Taxonomy" id="60442"/>
    <lineage>
        <taxon>Bacteria</taxon>
        <taxon>Pseudomonadati</taxon>
        <taxon>Pseudomonadota</taxon>
        <taxon>Gammaproteobacteria</taxon>
        <taxon>Moraxellales</taxon>
        <taxon>Moraxellaceae</taxon>
        <taxon>Moraxella</taxon>
    </lineage>
</organism>
<dbReference type="EMBL" id="MXAP01000047">
    <property type="protein sequence ID" value="OPH38965.1"/>
    <property type="molecule type" value="Genomic_DNA"/>
</dbReference>
<name>A0A378QZ19_9GAMM</name>
<evidence type="ECO:0000313" key="5">
    <source>
        <dbReference type="Proteomes" id="UP000254618"/>
    </source>
</evidence>
<sequence>MNNIWLKWTGLVCSNAIVGFLFLGSFGGYFSHWVEILSLILGVLVFVPIYVMIDKYALAHYPTFSLILHDMAMGRILLQFSILTEFVVALLAIKILTMIAGFYYIPYFKGFMLMFMSGLLVSAFVLILSWIVFKIKT</sequence>
<evidence type="ECO:0000256" key="1">
    <source>
        <dbReference type="SAM" id="Phobius"/>
    </source>
</evidence>
<feature type="transmembrane region" description="Helical" evidence="1">
    <location>
        <begin position="36"/>
        <end position="59"/>
    </location>
</feature>
<feature type="transmembrane region" description="Helical" evidence="1">
    <location>
        <begin position="12"/>
        <end position="30"/>
    </location>
</feature>
<dbReference type="EMBL" id="UGQF01000001">
    <property type="protein sequence ID" value="STZ04703.1"/>
    <property type="molecule type" value="Genomic_DNA"/>
</dbReference>
<dbReference type="RefSeq" id="WP_079325067.1">
    <property type="nucleotide sequence ID" value="NZ_MXAP01000047.1"/>
</dbReference>
<feature type="transmembrane region" description="Helical" evidence="1">
    <location>
        <begin position="80"/>
        <end position="105"/>
    </location>
</feature>
<accession>A0A378QZ19</accession>
<dbReference type="Proteomes" id="UP000190777">
    <property type="component" value="Unassembled WGS sequence"/>
</dbReference>
<dbReference type="AlphaFoldDB" id="A0A378QZ19"/>
<reference evidence="2 4" key="1">
    <citation type="submission" date="2017-03" db="EMBL/GenBank/DDBJ databases">
        <title>Draft genome sequence of Moraxella equi CCUG 4950T type strain.</title>
        <authorList>
            <person name="Salva-Serra F."/>
            <person name="Engstrom-Jakobsson H."/>
            <person name="Thorell K."/>
            <person name="Jaen-Luchoro D."/>
            <person name="Gonzales-Siles L."/>
            <person name="Karlsson R."/>
            <person name="Yazdan S."/>
            <person name="Boulund F."/>
            <person name="Johnning A."/>
            <person name="Engstrand L."/>
            <person name="Kristiansson E."/>
            <person name="Moore E."/>
        </authorList>
    </citation>
    <scope>NUCLEOTIDE SEQUENCE [LARGE SCALE GENOMIC DNA]</scope>
    <source>
        <strain evidence="2 4">CCUG 4950</strain>
    </source>
</reference>
<evidence type="ECO:0000313" key="4">
    <source>
        <dbReference type="Proteomes" id="UP000190777"/>
    </source>
</evidence>
<keyword evidence="4" id="KW-1185">Reference proteome</keyword>
<feature type="transmembrane region" description="Helical" evidence="1">
    <location>
        <begin position="111"/>
        <end position="133"/>
    </location>
</feature>
<evidence type="ECO:0000313" key="2">
    <source>
        <dbReference type="EMBL" id="OPH38965.1"/>
    </source>
</evidence>
<gene>
    <name evidence="2" type="ORF">B5J93_04755</name>
    <name evidence="3" type="ORF">NCTC11012_02992</name>
</gene>
<keyword evidence="1" id="KW-0472">Membrane</keyword>
<proteinExistence type="predicted"/>
<dbReference type="Proteomes" id="UP000254618">
    <property type="component" value="Unassembled WGS sequence"/>
</dbReference>
<evidence type="ECO:0000313" key="3">
    <source>
        <dbReference type="EMBL" id="STZ04703.1"/>
    </source>
</evidence>
<keyword evidence="1" id="KW-1133">Transmembrane helix</keyword>
<protein>
    <submittedName>
        <fullName evidence="3">Uncharacterized protein</fullName>
    </submittedName>
</protein>